<dbReference type="EMBL" id="CP009888">
    <property type="protein sequence ID" value="AIY65018.1"/>
    <property type="molecule type" value="Genomic_DNA"/>
</dbReference>
<evidence type="ECO:0008006" key="4">
    <source>
        <dbReference type="Google" id="ProtNLM"/>
    </source>
</evidence>
<dbReference type="HOGENOM" id="CLU_137370_0_0_6"/>
<keyword evidence="1" id="KW-1133">Transmembrane helix</keyword>
<feature type="transmembrane region" description="Helical" evidence="1">
    <location>
        <begin position="12"/>
        <end position="35"/>
    </location>
</feature>
<protein>
    <recommendedName>
        <fullName evidence="4">Pilus assembly protein PilX</fullName>
    </recommendedName>
</protein>
<evidence type="ECO:0000313" key="2">
    <source>
        <dbReference type="EMBL" id="AIY65018.1"/>
    </source>
</evidence>
<dbReference type="OrthoDB" id="6311231at2"/>
<dbReference type="STRING" id="1348114.OM33_07520"/>
<accession>A0A0A7EEP1</accession>
<keyword evidence="1" id="KW-0812">Transmembrane</keyword>
<gene>
    <name evidence="2" type="ORF">OM33_07520</name>
</gene>
<dbReference type="RefSeq" id="WP_038640518.1">
    <property type="nucleotide sequence ID" value="NZ_CP009888.1"/>
</dbReference>
<dbReference type="AlphaFoldDB" id="A0A0A7EEP1"/>
<dbReference type="KEGG" id="pseo:OM33_07520"/>
<evidence type="ECO:0000313" key="3">
    <source>
        <dbReference type="Proteomes" id="UP000030341"/>
    </source>
</evidence>
<proteinExistence type="predicted"/>
<dbReference type="Proteomes" id="UP000030341">
    <property type="component" value="Chromosome 1"/>
</dbReference>
<keyword evidence="1" id="KW-0472">Membrane</keyword>
<sequence length="156" mass="16787">MGNLKNQKGIVLVAAMLMILMVSGIAVTVMSGSALDSKMINATQDSYRAESITRGDTEKSIKDELAKKGNSQFLLKRSNAAYVNDSITLLSGSTKVVMVNEVGGPDELLDCPPRFAPTPKISCNFLKLTTSRAYGKNDKHTMTINTGIQQEMIGGQ</sequence>
<reference evidence="2 3" key="1">
    <citation type="submission" date="2014-11" db="EMBL/GenBank/DDBJ databases">
        <title>Complete Genome Sequence of Pseudoalteromonas sp. Strain OCN003 Isolated from Kaneohe Bay, Oahu, Hawaii.</title>
        <authorList>
            <person name="Beurmann S."/>
            <person name="Videau P."/>
            <person name="Ushijima B."/>
            <person name="Smith A.M."/>
            <person name="Aeby G.S."/>
            <person name="Callahan S.M."/>
            <person name="Belcaid M."/>
        </authorList>
    </citation>
    <scope>NUCLEOTIDE SEQUENCE [LARGE SCALE GENOMIC DNA]</scope>
    <source>
        <strain evidence="2 3">OCN003</strain>
    </source>
</reference>
<dbReference type="eggNOG" id="COG4726">
    <property type="taxonomic scope" value="Bacteria"/>
</dbReference>
<keyword evidence="3" id="KW-1185">Reference proteome</keyword>
<name>A0A0A7EEP1_9GAMM</name>
<evidence type="ECO:0000256" key="1">
    <source>
        <dbReference type="SAM" id="Phobius"/>
    </source>
</evidence>
<organism evidence="2 3">
    <name type="scientific">Pseudoalteromonas piratica</name>
    <dbReference type="NCBI Taxonomy" id="1348114"/>
    <lineage>
        <taxon>Bacteria</taxon>
        <taxon>Pseudomonadati</taxon>
        <taxon>Pseudomonadota</taxon>
        <taxon>Gammaproteobacteria</taxon>
        <taxon>Alteromonadales</taxon>
        <taxon>Pseudoalteromonadaceae</taxon>
        <taxon>Pseudoalteromonas</taxon>
    </lineage>
</organism>